<dbReference type="InterPro" id="IPR047575">
    <property type="entry name" value="Sm"/>
</dbReference>
<keyword evidence="4" id="KW-1185">Reference proteome</keyword>
<proteinExistence type="inferred from homology"/>
<evidence type="ECO:0000259" key="2">
    <source>
        <dbReference type="PROSITE" id="PS52002"/>
    </source>
</evidence>
<dbReference type="GO" id="GO:0010494">
    <property type="term" value="C:cytoplasmic stress granule"/>
    <property type="evidence" value="ECO:0007669"/>
    <property type="project" value="TreeGrafter"/>
</dbReference>
<dbReference type="GO" id="GO:0003729">
    <property type="term" value="F:mRNA binding"/>
    <property type="evidence" value="ECO:0007669"/>
    <property type="project" value="TreeGrafter"/>
</dbReference>
<dbReference type="AlphaFoldDB" id="A0AAN7ND69"/>
<comment type="similarity">
    <text evidence="1">Belongs to the ataxin-2 family.</text>
</comment>
<comment type="caution">
    <text evidence="3">The sequence shown here is derived from an EMBL/GenBank/DDBJ whole genome shotgun (WGS) entry which is preliminary data.</text>
</comment>
<dbReference type="Pfam" id="PF14438">
    <property type="entry name" value="SM-ATX"/>
    <property type="match status" value="1"/>
</dbReference>
<dbReference type="PROSITE" id="PS52002">
    <property type="entry name" value="SM"/>
    <property type="match status" value="1"/>
</dbReference>
<dbReference type="Proteomes" id="UP001333110">
    <property type="component" value="Unassembled WGS sequence"/>
</dbReference>
<evidence type="ECO:0000256" key="1">
    <source>
        <dbReference type="ARBA" id="ARBA00007503"/>
    </source>
</evidence>
<dbReference type="PANTHER" id="PTHR12854:SF11">
    <property type="entry name" value="ATAXIN-2"/>
    <property type="match status" value="1"/>
</dbReference>
<protein>
    <recommendedName>
        <fullName evidence="2">Sm domain-containing protein</fullName>
    </recommendedName>
</protein>
<feature type="domain" description="Sm" evidence="2">
    <location>
        <begin position="25"/>
        <end position="102"/>
    </location>
</feature>
<dbReference type="InterPro" id="IPR009604">
    <property type="entry name" value="LsmAD_domain"/>
</dbReference>
<organism evidence="3 4">
    <name type="scientific">Mycteria americana</name>
    <name type="common">Wood stork</name>
    <dbReference type="NCBI Taxonomy" id="33587"/>
    <lineage>
        <taxon>Eukaryota</taxon>
        <taxon>Metazoa</taxon>
        <taxon>Chordata</taxon>
        <taxon>Craniata</taxon>
        <taxon>Vertebrata</taxon>
        <taxon>Euteleostomi</taxon>
        <taxon>Archelosauria</taxon>
        <taxon>Archosauria</taxon>
        <taxon>Dinosauria</taxon>
        <taxon>Saurischia</taxon>
        <taxon>Theropoda</taxon>
        <taxon>Coelurosauria</taxon>
        <taxon>Aves</taxon>
        <taxon>Neognathae</taxon>
        <taxon>Neoaves</taxon>
        <taxon>Aequornithes</taxon>
        <taxon>Ciconiiformes</taxon>
        <taxon>Ciconiidae</taxon>
        <taxon>Mycteria</taxon>
    </lineage>
</organism>
<reference evidence="3 4" key="1">
    <citation type="journal article" date="2023" name="J. Hered.">
        <title>Chromosome-level genome of the wood stork (Mycteria americana) provides insight into avian chromosome evolution.</title>
        <authorList>
            <person name="Flamio R. Jr."/>
            <person name="Ramstad K.M."/>
        </authorList>
    </citation>
    <scope>NUCLEOTIDE SEQUENCE [LARGE SCALE GENOMIC DNA]</scope>
    <source>
        <strain evidence="3">JAX WOST 10</strain>
    </source>
</reference>
<name>A0AAN7ND69_MYCAM</name>
<dbReference type="InterPro" id="IPR045117">
    <property type="entry name" value="ATXN2-like"/>
</dbReference>
<dbReference type="GO" id="GO:0034063">
    <property type="term" value="P:stress granule assembly"/>
    <property type="evidence" value="ECO:0007669"/>
    <property type="project" value="TreeGrafter"/>
</dbReference>
<dbReference type="EMBL" id="JAUNZN010000013">
    <property type="protein sequence ID" value="KAK4813100.1"/>
    <property type="molecule type" value="Genomic_DNA"/>
</dbReference>
<gene>
    <name evidence="3" type="ORF">QYF61_010514</name>
</gene>
<accession>A0AAN7ND69</accession>
<evidence type="ECO:0000313" key="3">
    <source>
        <dbReference type="EMBL" id="KAK4813100.1"/>
    </source>
</evidence>
<dbReference type="Pfam" id="PF06741">
    <property type="entry name" value="LsmAD"/>
    <property type="match status" value="1"/>
</dbReference>
<dbReference type="SMART" id="SM01272">
    <property type="entry name" value="LsmAD"/>
    <property type="match status" value="1"/>
</dbReference>
<sequence length="361" mass="40146">MIGRSSGKGPPQPTISFDGIYANMRMVHILTSVVGSKCDVQVKNGGIYEGVFKTYSPKCDLVLDAAHRKTAESSLGPKREDILESILFKPSDFVMVHFKDMDTNYARRDAFTDSAISAKVNGEHKEKDLEPWDGGETTATEELEALETDVSNGWDPNDMFRYNEENYGVVSTYDSSLSSYTVPLERDNSEEFLKREARATQLAEEIESSAQYKARVALENDERTEEEKYTAVQRNANEREGHEKINTFHLDRGIEMSCPGEVEDKTHQGWASLDQAHQFQGLDPILQNSVLTLEQIKECSLAIALPISFLSPTFSLPVRSQLSSTSGSHPYTAALQAPLAALQAPVSPLCSWFSSSCLYYA</sequence>
<dbReference type="InterPro" id="IPR025852">
    <property type="entry name" value="SM_dom_ATX"/>
</dbReference>
<dbReference type="PANTHER" id="PTHR12854">
    <property type="entry name" value="ATAXIN 2-RELATED"/>
    <property type="match status" value="1"/>
</dbReference>
<evidence type="ECO:0000313" key="4">
    <source>
        <dbReference type="Proteomes" id="UP001333110"/>
    </source>
</evidence>